<dbReference type="EMBL" id="KN822020">
    <property type="protein sequence ID" value="KIM65779.1"/>
    <property type="molecule type" value="Genomic_DNA"/>
</dbReference>
<dbReference type="HOGENOM" id="CLU_2795424_0_0_1"/>
<evidence type="ECO:0000313" key="2">
    <source>
        <dbReference type="Proteomes" id="UP000053989"/>
    </source>
</evidence>
<proteinExistence type="predicted"/>
<protein>
    <submittedName>
        <fullName evidence="1">Uncharacterized protein</fullName>
    </submittedName>
</protein>
<reference evidence="2" key="2">
    <citation type="submission" date="2015-01" db="EMBL/GenBank/DDBJ databases">
        <title>Evolutionary Origins and Diversification of the Mycorrhizal Mutualists.</title>
        <authorList>
            <consortium name="DOE Joint Genome Institute"/>
            <consortium name="Mycorrhizal Genomics Consortium"/>
            <person name="Kohler A."/>
            <person name="Kuo A."/>
            <person name="Nagy L.G."/>
            <person name="Floudas D."/>
            <person name="Copeland A."/>
            <person name="Barry K.W."/>
            <person name="Cichocki N."/>
            <person name="Veneault-Fourrey C."/>
            <person name="LaButti K."/>
            <person name="Lindquist E.A."/>
            <person name="Lipzen A."/>
            <person name="Lundell T."/>
            <person name="Morin E."/>
            <person name="Murat C."/>
            <person name="Riley R."/>
            <person name="Ohm R."/>
            <person name="Sun H."/>
            <person name="Tunlid A."/>
            <person name="Henrissat B."/>
            <person name="Grigoriev I.V."/>
            <person name="Hibbett D.S."/>
            <person name="Martin F."/>
        </authorList>
    </citation>
    <scope>NUCLEOTIDE SEQUENCE [LARGE SCALE GENOMIC DNA]</scope>
    <source>
        <strain evidence="2">Foug A</strain>
    </source>
</reference>
<keyword evidence="2" id="KW-1185">Reference proteome</keyword>
<evidence type="ECO:0000313" key="1">
    <source>
        <dbReference type="EMBL" id="KIM65779.1"/>
    </source>
</evidence>
<dbReference type="AlphaFoldDB" id="A0A0C3EBS7"/>
<sequence>MYYEVVGVYFIKDCTLGREGRGTSKCNECSLAVCGAVRSGSPSNDATQRHPDIDINLTLVMSEKASEH</sequence>
<organism evidence="1 2">
    <name type="scientific">Scleroderma citrinum Foug A</name>
    <dbReference type="NCBI Taxonomy" id="1036808"/>
    <lineage>
        <taxon>Eukaryota</taxon>
        <taxon>Fungi</taxon>
        <taxon>Dikarya</taxon>
        <taxon>Basidiomycota</taxon>
        <taxon>Agaricomycotina</taxon>
        <taxon>Agaricomycetes</taxon>
        <taxon>Agaricomycetidae</taxon>
        <taxon>Boletales</taxon>
        <taxon>Sclerodermatineae</taxon>
        <taxon>Sclerodermataceae</taxon>
        <taxon>Scleroderma</taxon>
    </lineage>
</organism>
<accession>A0A0C3EBS7</accession>
<dbReference type="Proteomes" id="UP000053989">
    <property type="component" value="Unassembled WGS sequence"/>
</dbReference>
<gene>
    <name evidence="1" type="ORF">SCLCIDRAFT_1211767</name>
</gene>
<name>A0A0C3EBS7_9AGAM</name>
<dbReference type="InParanoid" id="A0A0C3EBS7"/>
<reference evidence="1 2" key="1">
    <citation type="submission" date="2014-04" db="EMBL/GenBank/DDBJ databases">
        <authorList>
            <consortium name="DOE Joint Genome Institute"/>
            <person name="Kuo A."/>
            <person name="Kohler A."/>
            <person name="Nagy L.G."/>
            <person name="Floudas D."/>
            <person name="Copeland A."/>
            <person name="Barry K.W."/>
            <person name="Cichocki N."/>
            <person name="Veneault-Fourrey C."/>
            <person name="LaButti K."/>
            <person name="Lindquist E.A."/>
            <person name="Lipzen A."/>
            <person name="Lundell T."/>
            <person name="Morin E."/>
            <person name="Murat C."/>
            <person name="Sun H."/>
            <person name="Tunlid A."/>
            <person name="Henrissat B."/>
            <person name="Grigoriev I.V."/>
            <person name="Hibbett D.S."/>
            <person name="Martin F."/>
            <person name="Nordberg H.P."/>
            <person name="Cantor M.N."/>
            <person name="Hua S.X."/>
        </authorList>
    </citation>
    <scope>NUCLEOTIDE SEQUENCE [LARGE SCALE GENOMIC DNA]</scope>
    <source>
        <strain evidence="1 2">Foug A</strain>
    </source>
</reference>